<evidence type="ECO:0000256" key="1">
    <source>
        <dbReference type="SAM" id="MobiDB-lite"/>
    </source>
</evidence>
<evidence type="ECO:0000313" key="2">
    <source>
        <dbReference type="EMBL" id="TFK57529.1"/>
    </source>
</evidence>
<dbReference type="Proteomes" id="UP000305948">
    <property type="component" value="Unassembled WGS sequence"/>
</dbReference>
<organism evidence="2 3">
    <name type="scientific">Heliocybe sulcata</name>
    <dbReference type="NCBI Taxonomy" id="5364"/>
    <lineage>
        <taxon>Eukaryota</taxon>
        <taxon>Fungi</taxon>
        <taxon>Dikarya</taxon>
        <taxon>Basidiomycota</taxon>
        <taxon>Agaricomycotina</taxon>
        <taxon>Agaricomycetes</taxon>
        <taxon>Gloeophyllales</taxon>
        <taxon>Gloeophyllaceae</taxon>
        <taxon>Heliocybe</taxon>
    </lineage>
</organism>
<feature type="compositionally biased region" description="Basic and acidic residues" evidence="1">
    <location>
        <begin position="104"/>
        <end position="126"/>
    </location>
</feature>
<dbReference type="AlphaFoldDB" id="A0A5C3NHX8"/>
<sequence length="182" mass="20359">MLPGFRPSYSNQYTGLVLDHASKPRTVVGRKGYSRNEGLDLIAQIERMLQQDRMILYLRPGSRNPPRETRRTRKTCDPPARDIPRSLGQHGNCQHCPDRRHRHSTEDFKQKHKQFSDARCPHERAPHVPTALGNRLPAVSPTSEHPGSYQGHRGNARGFGGAAELEEAADSESGRFASSSAD</sequence>
<name>A0A5C3NHX8_9AGAM</name>
<protein>
    <submittedName>
        <fullName evidence="2">Uncharacterized protein</fullName>
    </submittedName>
</protein>
<feature type="region of interest" description="Disordered" evidence="1">
    <location>
        <begin position="59"/>
        <end position="182"/>
    </location>
</feature>
<evidence type="ECO:0000313" key="3">
    <source>
        <dbReference type="Proteomes" id="UP000305948"/>
    </source>
</evidence>
<dbReference type="EMBL" id="ML213503">
    <property type="protein sequence ID" value="TFK57529.1"/>
    <property type="molecule type" value="Genomic_DNA"/>
</dbReference>
<reference evidence="2 3" key="1">
    <citation type="journal article" date="2019" name="Nat. Ecol. Evol.">
        <title>Megaphylogeny resolves global patterns of mushroom evolution.</title>
        <authorList>
            <person name="Varga T."/>
            <person name="Krizsan K."/>
            <person name="Foldi C."/>
            <person name="Dima B."/>
            <person name="Sanchez-Garcia M."/>
            <person name="Sanchez-Ramirez S."/>
            <person name="Szollosi G.J."/>
            <person name="Szarkandi J.G."/>
            <person name="Papp V."/>
            <person name="Albert L."/>
            <person name="Andreopoulos W."/>
            <person name="Angelini C."/>
            <person name="Antonin V."/>
            <person name="Barry K.W."/>
            <person name="Bougher N.L."/>
            <person name="Buchanan P."/>
            <person name="Buyck B."/>
            <person name="Bense V."/>
            <person name="Catcheside P."/>
            <person name="Chovatia M."/>
            <person name="Cooper J."/>
            <person name="Damon W."/>
            <person name="Desjardin D."/>
            <person name="Finy P."/>
            <person name="Geml J."/>
            <person name="Haridas S."/>
            <person name="Hughes K."/>
            <person name="Justo A."/>
            <person name="Karasinski D."/>
            <person name="Kautmanova I."/>
            <person name="Kiss B."/>
            <person name="Kocsube S."/>
            <person name="Kotiranta H."/>
            <person name="LaButti K.M."/>
            <person name="Lechner B.E."/>
            <person name="Liimatainen K."/>
            <person name="Lipzen A."/>
            <person name="Lukacs Z."/>
            <person name="Mihaltcheva S."/>
            <person name="Morgado L.N."/>
            <person name="Niskanen T."/>
            <person name="Noordeloos M.E."/>
            <person name="Ohm R.A."/>
            <person name="Ortiz-Santana B."/>
            <person name="Ovrebo C."/>
            <person name="Racz N."/>
            <person name="Riley R."/>
            <person name="Savchenko A."/>
            <person name="Shiryaev A."/>
            <person name="Soop K."/>
            <person name="Spirin V."/>
            <person name="Szebenyi C."/>
            <person name="Tomsovsky M."/>
            <person name="Tulloss R.E."/>
            <person name="Uehling J."/>
            <person name="Grigoriev I.V."/>
            <person name="Vagvolgyi C."/>
            <person name="Papp T."/>
            <person name="Martin F.M."/>
            <person name="Miettinen O."/>
            <person name="Hibbett D.S."/>
            <person name="Nagy L.G."/>
        </authorList>
    </citation>
    <scope>NUCLEOTIDE SEQUENCE [LARGE SCALE GENOMIC DNA]</scope>
    <source>
        <strain evidence="2 3">OMC1185</strain>
    </source>
</reference>
<feature type="compositionally biased region" description="Basic and acidic residues" evidence="1">
    <location>
        <begin position="65"/>
        <end position="84"/>
    </location>
</feature>
<gene>
    <name evidence="2" type="ORF">OE88DRAFT_144305</name>
</gene>
<accession>A0A5C3NHX8</accession>
<keyword evidence="3" id="KW-1185">Reference proteome</keyword>
<proteinExistence type="predicted"/>